<evidence type="ECO:0000313" key="11">
    <source>
        <dbReference type="EMBL" id="RHD91453.1"/>
    </source>
</evidence>
<feature type="chain" id="PRO_5014032977" evidence="6">
    <location>
        <begin position="21"/>
        <end position="591"/>
    </location>
</feature>
<dbReference type="EMBL" id="CP083681">
    <property type="protein sequence ID" value="UYU73327.1"/>
    <property type="molecule type" value="Genomic_DNA"/>
</dbReference>
<dbReference type="Proteomes" id="UP000284785">
    <property type="component" value="Unassembled WGS sequence"/>
</dbReference>
<dbReference type="EMBL" id="WCSB01000016">
    <property type="protein sequence ID" value="KAB4450266.1"/>
    <property type="molecule type" value="Genomic_DNA"/>
</dbReference>
<dbReference type="RefSeq" id="WP_008760650.1">
    <property type="nucleotide sequence ID" value="NZ_CABJDH010000003.1"/>
</dbReference>
<name>A0A0P0FFM4_BACT4</name>
<sequence>MKKTIIYTAFWLATAGIALTSCEDIFGGFLDKQPSNELTEEEVFSQWTTTREFHFDTYNFLRHGACRINNSWMDAATDLAETSYASGGTRTSFNIGNYYASGAATELTGTWEHYYRGIRKCNMLLKNIDDVPKATDDSEEAHATYVKQYKAEAHFLRAYFYWEMFLRYGPVPLVTDVLDPDGDLLSNYTTRPSLKEYVVDFILKELKDCEEGLMDKATSAESGNPGRISQPMARALYSRVMLYMASDRFRSESGISWQQAADAAQSFMTDYGTLYGLYTTDTDPKTCYTNAILKNAHDEKNNETIFWRNDVAVGWGAIYNDTPVGEGGNGGLCPSQNLVDMYDMANGQSPFSSYDETGAPVYNGTATPAINNASGYKSNDPYSNRDPRLAATVLYNGVNWGNGIINVLKGQRDNPQGNANATPTGYYTRKYIPEVILNNNHTGSNYRNWIIIRYAEILLNYAEALNEAGGSRADVLNAIQPLRDRVGMTAKLTDRSDLQTIADRRNFIRKERTVELAFEDHRAWDVRRWNVAEKALARPIYGMEVTKENGKFVYTRKVAQNRVFTEKMYLYPIPEGEVWKTNIENNPGWNN</sequence>
<dbReference type="PROSITE" id="PS51257">
    <property type="entry name" value="PROKAR_LIPOPROTEIN"/>
    <property type="match status" value="1"/>
</dbReference>
<dbReference type="EMBL" id="CP083685">
    <property type="protein sequence ID" value="UYU92726.1"/>
    <property type="molecule type" value="Genomic_DNA"/>
</dbReference>
<protein>
    <submittedName>
        <fullName evidence="10">RagB/SusD family nutrient uptake outer membrane protein</fullName>
    </submittedName>
</protein>
<evidence type="ECO:0000256" key="1">
    <source>
        <dbReference type="ARBA" id="ARBA00004442"/>
    </source>
</evidence>
<evidence type="ECO:0000313" key="12">
    <source>
        <dbReference type="EMBL" id="UYU73327.1"/>
    </source>
</evidence>
<dbReference type="GeneID" id="60926322"/>
<proteinExistence type="inferred from homology"/>
<organism evidence="10 15">
    <name type="scientific">Bacteroides thetaiotaomicron</name>
    <dbReference type="NCBI Taxonomy" id="818"/>
    <lineage>
        <taxon>Bacteria</taxon>
        <taxon>Pseudomonadati</taxon>
        <taxon>Bacteroidota</taxon>
        <taxon>Bacteroidia</taxon>
        <taxon>Bacteroidales</taxon>
        <taxon>Bacteroidaceae</taxon>
        <taxon>Bacteroides</taxon>
    </lineage>
</organism>
<evidence type="ECO:0000256" key="5">
    <source>
        <dbReference type="ARBA" id="ARBA00023237"/>
    </source>
</evidence>
<evidence type="ECO:0000256" key="2">
    <source>
        <dbReference type="ARBA" id="ARBA00006275"/>
    </source>
</evidence>
<dbReference type="Pfam" id="PF07980">
    <property type="entry name" value="SusD_RagB"/>
    <property type="match status" value="1"/>
</dbReference>
<dbReference type="InterPro" id="IPR033985">
    <property type="entry name" value="SusD-like_N"/>
</dbReference>
<dbReference type="Proteomes" id="UP001156216">
    <property type="component" value="Chromosome"/>
</dbReference>
<feature type="signal peptide" evidence="6">
    <location>
        <begin position="1"/>
        <end position="20"/>
    </location>
</feature>
<reference evidence="11 14" key="1">
    <citation type="submission" date="2018-08" db="EMBL/GenBank/DDBJ databases">
        <title>A genome reference for cultivated species of the human gut microbiota.</title>
        <authorList>
            <person name="Zou Y."/>
            <person name="Xue W."/>
            <person name="Luo G."/>
        </authorList>
    </citation>
    <scope>NUCLEOTIDE SEQUENCE [LARGE SCALE GENOMIC DNA]</scope>
    <source>
        <strain evidence="11 14">AM30-26</strain>
    </source>
</reference>
<keyword evidence="3 6" id="KW-0732">Signal</keyword>
<dbReference type="Pfam" id="PF14322">
    <property type="entry name" value="SusD-like_3"/>
    <property type="match status" value="1"/>
</dbReference>
<evidence type="ECO:0000256" key="4">
    <source>
        <dbReference type="ARBA" id="ARBA00023136"/>
    </source>
</evidence>
<feature type="domain" description="RagB/SusD" evidence="7">
    <location>
        <begin position="318"/>
        <end position="589"/>
    </location>
</feature>
<dbReference type="AlphaFoldDB" id="A0A0P0FFM4"/>
<dbReference type="EMBL" id="WCRY01000046">
    <property type="protein sequence ID" value="KAB4470704.1"/>
    <property type="molecule type" value="Genomic_DNA"/>
</dbReference>
<evidence type="ECO:0000256" key="6">
    <source>
        <dbReference type="SAM" id="SignalP"/>
    </source>
</evidence>
<dbReference type="Proteomes" id="UP001162960">
    <property type="component" value="Chromosome"/>
</dbReference>
<dbReference type="SUPFAM" id="SSF48452">
    <property type="entry name" value="TPR-like"/>
    <property type="match status" value="1"/>
</dbReference>
<dbReference type="Gene3D" id="1.25.40.390">
    <property type="match status" value="1"/>
</dbReference>
<reference evidence="12" key="3">
    <citation type="submission" date="2021-06" db="EMBL/GenBank/DDBJ databases">
        <title>Interrogation of the integrated mobile genetic elements in gut-associated Bacteroides with a consensus prediction approach.</title>
        <authorList>
            <person name="Campbell D.E."/>
            <person name="Leigh J.R."/>
            <person name="Kim T."/>
            <person name="England W."/>
            <person name="Whitaker R.J."/>
            <person name="Degnan P.H."/>
        </authorList>
    </citation>
    <scope>NUCLEOTIDE SEQUENCE</scope>
    <source>
        <strain evidence="13">VPI-3443</strain>
        <strain evidence="12">VPI-BTDOT2</strain>
    </source>
</reference>
<reference evidence="15 16" key="2">
    <citation type="journal article" date="2019" name="Nat. Med.">
        <title>A library of human gut bacterial isolates paired with longitudinal multiomics data enables mechanistic microbiome research.</title>
        <authorList>
            <person name="Poyet M."/>
            <person name="Groussin M."/>
            <person name="Gibbons S.M."/>
            <person name="Avila-Pacheco J."/>
            <person name="Jiang X."/>
            <person name="Kearney S.M."/>
            <person name="Perrotta A.R."/>
            <person name="Berdy B."/>
            <person name="Zhao S."/>
            <person name="Lieberman T.D."/>
            <person name="Swanson P.K."/>
            <person name="Smith M."/>
            <person name="Roesemann S."/>
            <person name="Alexander J.E."/>
            <person name="Rich S.A."/>
            <person name="Livny J."/>
            <person name="Vlamakis H."/>
            <person name="Clish C."/>
            <person name="Bullock K."/>
            <person name="Deik A."/>
            <person name="Scott J."/>
            <person name="Pierce K.A."/>
            <person name="Xavier R.J."/>
            <person name="Alm E.J."/>
        </authorList>
    </citation>
    <scope>NUCLEOTIDE SEQUENCE [LARGE SCALE GENOMIC DNA]</scope>
    <source>
        <strain evidence="10 15">BIOML-A162</strain>
        <strain evidence="9 16">BIOML-A165</strain>
    </source>
</reference>
<evidence type="ECO:0000313" key="16">
    <source>
        <dbReference type="Proteomes" id="UP000460317"/>
    </source>
</evidence>
<evidence type="ECO:0000313" key="10">
    <source>
        <dbReference type="EMBL" id="KAB4470704.1"/>
    </source>
</evidence>
<evidence type="ECO:0000313" key="9">
    <source>
        <dbReference type="EMBL" id="KAB4450266.1"/>
    </source>
</evidence>
<evidence type="ECO:0000313" key="14">
    <source>
        <dbReference type="Proteomes" id="UP000284785"/>
    </source>
</evidence>
<dbReference type="Proteomes" id="UP000460317">
    <property type="component" value="Unassembled WGS sequence"/>
</dbReference>
<keyword evidence="4" id="KW-0472">Membrane</keyword>
<dbReference type="Proteomes" id="UP000436858">
    <property type="component" value="Unassembled WGS sequence"/>
</dbReference>
<feature type="domain" description="SusD-like N-terminal" evidence="8">
    <location>
        <begin position="29"/>
        <end position="242"/>
    </location>
</feature>
<evidence type="ECO:0000259" key="7">
    <source>
        <dbReference type="Pfam" id="PF07980"/>
    </source>
</evidence>
<dbReference type="InterPro" id="IPR011990">
    <property type="entry name" value="TPR-like_helical_dom_sf"/>
</dbReference>
<evidence type="ECO:0000259" key="8">
    <source>
        <dbReference type="Pfam" id="PF14322"/>
    </source>
</evidence>
<dbReference type="GO" id="GO:0009279">
    <property type="term" value="C:cell outer membrane"/>
    <property type="evidence" value="ECO:0007669"/>
    <property type="project" value="UniProtKB-SubCell"/>
</dbReference>
<dbReference type="OMA" id="FELMIRW"/>
<evidence type="ECO:0000313" key="15">
    <source>
        <dbReference type="Proteomes" id="UP000436858"/>
    </source>
</evidence>
<gene>
    <name evidence="11" type="ORF">DW780_00130</name>
    <name evidence="10" type="ORF">GAN91_26025</name>
    <name evidence="9" type="ORF">GAN93_16480</name>
    <name evidence="12" type="ORF">KQP59_09540</name>
    <name evidence="13" type="ORF">KQP74_08850</name>
</gene>
<dbReference type="InterPro" id="IPR012944">
    <property type="entry name" value="SusD_RagB_dom"/>
</dbReference>
<accession>A0A0P0FFM4</accession>
<keyword evidence="5" id="KW-0998">Cell outer membrane</keyword>
<dbReference type="EMBL" id="QSJP01000001">
    <property type="protein sequence ID" value="RHD91453.1"/>
    <property type="molecule type" value="Genomic_DNA"/>
</dbReference>
<dbReference type="KEGG" id="btho:Btheta7330_03017"/>
<evidence type="ECO:0000313" key="13">
    <source>
        <dbReference type="EMBL" id="UYU92726.1"/>
    </source>
</evidence>
<comment type="subcellular location">
    <subcellularLocation>
        <location evidence="1">Cell outer membrane</location>
    </subcellularLocation>
</comment>
<evidence type="ECO:0000256" key="3">
    <source>
        <dbReference type="ARBA" id="ARBA00022729"/>
    </source>
</evidence>
<comment type="similarity">
    <text evidence="2">Belongs to the SusD family.</text>
</comment>